<sequence length="57" mass="6667">MSKKPRNFVAKHSKTYNKATVMVDRSKESVDEREEIERGLDEAEKSGQLDKEKKDRN</sequence>
<dbReference type="InterPro" id="IPR055654">
    <property type="entry name" value="DUF7230"/>
</dbReference>
<dbReference type="Proteomes" id="UP000654401">
    <property type="component" value="Unassembled WGS sequence"/>
</dbReference>
<evidence type="ECO:0000313" key="2">
    <source>
        <dbReference type="EMBL" id="MBC8520226.1"/>
    </source>
</evidence>
<evidence type="ECO:0000256" key="1">
    <source>
        <dbReference type="SAM" id="MobiDB-lite"/>
    </source>
</evidence>
<name>A0A8J6NY15_9GAMM</name>
<dbReference type="Pfam" id="PF23876">
    <property type="entry name" value="DUF7230"/>
    <property type="match status" value="1"/>
</dbReference>
<feature type="compositionally biased region" description="Basic and acidic residues" evidence="1">
    <location>
        <begin position="24"/>
        <end position="57"/>
    </location>
</feature>
<reference evidence="2 3" key="1">
    <citation type="submission" date="2020-08" db="EMBL/GenBank/DDBJ databases">
        <title>Bridging the membrane lipid divide: bacteria of the FCB group superphylum have the potential to synthesize archaeal ether lipids.</title>
        <authorList>
            <person name="Villanueva L."/>
            <person name="Von Meijenfeldt F.A.B."/>
            <person name="Westbye A.B."/>
            <person name="Yadav S."/>
            <person name="Hopmans E.C."/>
            <person name="Dutilh B.E."/>
            <person name="Sinninghe Damste J.S."/>
        </authorList>
    </citation>
    <scope>NUCLEOTIDE SEQUENCE [LARGE SCALE GENOMIC DNA]</scope>
    <source>
        <strain evidence="2">NIOZ-UU100</strain>
    </source>
</reference>
<accession>A0A8J6NY15</accession>
<proteinExistence type="predicted"/>
<dbReference type="AlphaFoldDB" id="A0A8J6NY15"/>
<dbReference type="EMBL" id="JACNFK010000035">
    <property type="protein sequence ID" value="MBC8520226.1"/>
    <property type="molecule type" value="Genomic_DNA"/>
</dbReference>
<organism evidence="2 3">
    <name type="scientific">Candidatus Thiopontia autotrophica</name>
    <dbReference type="NCBI Taxonomy" id="2841688"/>
    <lineage>
        <taxon>Bacteria</taxon>
        <taxon>Pseudomonadati</taxon>
        <taxon>Pseudomonadota</taxon>
        <taxon>Gammaproteobacteria</taxon>
        <taxon>Candidatus Thiopontia</taxon>
    </lineage>
</organism>
<comment type="caution">
    <text evidence="2">The sequence shown here is derived from an EMBL/GenBank/DDBJ whole genome shotgun (WGS) entry which is preliminary data.</text>
</comment>
<evidence type="ECO:0000313" key="3">
    <source>
        <dbReference type="Proteomes" id="UP000654401"/>
    </source>
</evidence>
<feature type="region of interest" description="Disordered" evidence="1">
    <location>
        <begin position="23"/>
        <end position="57"/>
    </location>
</feature>
<gene>
    <name evidence="2" type="ORF">H8D24_07460</name>
</gene>
<protein>
    <submittedName>
        <fullName evidence="2">Uncharacterized protein</fullName>
    </submittedName>
</protein>